<dbReference type="PANTHER" id="PTHR43066:SF1">
    <property type="entry name" value="RHOMBOID PROTEIN 2"/>
    <property type="match status" value="1"/>
</dbReference>
<name>A0A840ESK5_9ACTN</name>
<organism evidence="11 12">
    <name type="scientific">Gordonia humi</name>
    <dbReference type="NCBI Taxonomy" id="686429"/>
    <lineage>
        <taxon>Bacteria</taxon>
        <taxon>Bacillati</taxon>
        <taxon>Actinomycetota</taxon>
        <taxon>Actinomycetes</taxon>
        <taxon>Mycobacteriales</taxon>
        <taxon>Gordoniaceae</taxon>
        <taxon>Gordonia</taxon>
    </lineage>
</organism>
<evidence type="ECO:0000256" key="8">
    <source>
        <dbReference type="SAM" id="MobiDB-lite"/>
    </source>
</evidence>
<evidence type="ECO:0000256" key="5">
    <source>
        <dbReference type="ARBA" id="ARBA00022801"/>
    </source>
</evidence>
<keyword evidence="5" id="KW-0378">Hydrolase</keyword>
<evidence type="ECO:0000313" key="11">
    <source>
        <dbReference type="EMBL" id="MBB4135845.1"/>
    </source>
</evidence>
<dbReference type="AlphaFoldDB" id="A0A840ESK5"/>
<feature type="transmembrane region" description="Helical" evidence="9">
    <location>
        <begin position="86"/>
        <end position="116"/>
    </location>
</feature>
<comment type="caution">
    <text evidence="11">The sequence shown here is derived from an EMBL/GenBank/DDBJ whole genome shotgun (WGS) entry which is preliminary data.</text>
</comment>
<dbReference type="SUPFAM" id="SSF144091">
    <property type="entry name" value="Rhomboid-like"/>
    <property type="match status" value="1"/>
</dbReference>
<dbReference type="GO" id="GO:0006508">
    <property type="term" value="P:proteolysis"/>
    <property type="evidence" value="ECO:0007669"/>
    <property type="project" value="UniProtKB-KW"/>
</dbReference>
<dbReference type="GO" id="GO:0004252">
    <property type="term" value="F:serine-type endopeptidase activity"/>
    <property type="evidence" value="ECO:0007669"/>
    <property type="project" value="InterPro"/>
</dbReference>
<dbReference type="RefSeq" id="WP_382427224.1">
    <property type="nucleotide sequence ID" value="NZ_BAABHL010000040.1"/>
</dbReference>
<dbReference type="InterPro" id="IPR035952">
    <property type="entry name" value="Rhomboid-like_sf"/>
</dbReference>
<feature type="transmembrane region" description="Helical" evidence="9">
    <location>
        <begin position="122"/>
        <end position="143"/>
    </location>
</feature>
<evidence type="ECO:0000256" key="4">
    <source>
        <dbReference type="ARBA" id="ARBA00022692"/>
    </source>
</evidence>
<evidence type="ECO:0000256" key="2">
    <source>
        <dbReference type="ARBA" id="ARBA00009045"/>
    </source>
</evidence>
<keyword evidence="6 9" id="KW-1133">Transmembrane helix</keyword>
<evidence type="ECO:0000256" key="9">
    <source>
        <dbReference type="SAM" id="Phobius"/>
    </source>
</evidence>
<feature type="transmembrane region" description="Helical" evidence="9">
    <location>
        <begin position="150"/>
        <end position="168"/>
    </location>
</feature>
<reference evidence="11 12" key="1">
    <citation type="submission" date="2020-08" db="EMBL/GenBank/DDBJ databases">
        <title>Sequencing the genomes of 1000 actinobacteria strains.</title>
        <authorList>
            <person name="Klenk H.-P."/>
        </authorList>
    </citation>
    <scope>NUCLEOTIDE SEQUENCE [LARGE SCALE GENOMIC DNA]</scope>
    <source>
        <strain evidence="11 12">DSM 45298</strain>
    </source>
</reference>
<evidence type="ECO:0000313" key="12">
    <source>
        <dbReference type="Proteomes" id="UP000551501"/>
    </source>
</evidence>
<evidence type="ECO:0000256" key="7">
    <source>
        <dbReference type="ARBA" id="ARBA00023136"/>
    </source>
</evidence>
<keyword evidence="3 11" id="KW-0645">Protease</keyword>
<dbReference type="Gene3D" id="1.20.1540.10">
    <property type="entry name" value="Rhomboid-like"/>
    <property type="match status" value="1"/>
</dbReference>
<dbReference type="InterPro" id="IPR022764">
    <property type="entry name" value="Peptidase_S54_rhomboid_dom"/>
</dbReference>
<dbReference type="Pfam" id="PF01694">
    <property type="entry name" value="Rhomboid"/>
    <property type="match status" value="1"/>
</dbReference>
<feature type="transmembrane region" description="Helical" evidence="9">
    <location>
        <begin position="174"/>
        <end position="194"/>
    </location>
</feature>
<gene>
    <name evidence="11" type="ORF">BKA16_002397</name>
</gene>
<accession>A0A840ESK5</accession>
<keyword evidence="12" id="KW-1185">Reference proteome</keyword>
<evidence type="ECO:0000256" key="6">
    <source>
        <dbReference type="ARBA" id="ARBA00022989"/>
    </source>
</evidence>
<keyword evidence="7 9" id="KW-0472">Membrane</keyword>
<dbReference type="PANTHER" id="PTHR43066">
    <property type="entry name" value="RHOMBOID-RELATED PROTEIN"/>
    <property type="match status" value="1"/>
</dbReference>
<feature type="region of interest" description="Disordered" evidence="8">
    <location>
        <begin position="200"/>
        <end position="220"/>
    </location>
</feature>
<sequence>MTSGLPDPSAPAGRAESRPRWLEILVILAVITAVLFAVELLDVVMNGRLDQHGIVPRTWSGLLGVVWAPFLHADFAHLISNLLPGLVLGFFVLLSGRAVVVTAVVWVVSGLGVWLIAPSTSVTVGASGIVFGWLTFLIVRGLFSRDVWQVLGGVVIAVIYGGILWGLLPGRESVSWQGHLFGAVGGVLAAWIVATTGGDKQKKQVTGPGAPPTIDQGGLF</sequence>
<evidence type="ECO:0000256" key="1">
    <source>
        <dbReference type="ARBA" id="ARBA00004141"/>
    </source>
</evidence>
<feature type="transmembrane region" description="Helical" evidence="9">
    <location>
        <begin position="21"/>
        <end position="38"/>
    </location>
</feature>
<dbReference type="GO" id="GO:0016020">
    <property type="term" value="C:membrane"/>
    <property type="evidence" value="ECO:0007669"/>
    <property type="project" value="UniProtKB-SubCell"/>
</dbReference>
<evidence type="ECO:0000256" key="3">
    <source>
        <dbReference type="ARBA" id="ARBA00022670"/>
    </source>
</evidence>
<dbReference type="EMBL" id="JACIFP010000001">
    <property type="protein sequence ID" value="MBB4135845.1"/>
    <property type="molecule type" value="Genomic_DNA"/>
</dbReference>
<keyword evidence="4 9" id="KW-0812">Transmembrane</keyword>
<evidence type="ECO:0000259" key="10">
    <source>
        <dbReference type="Pfam" id="PF01694"/>
    </source>
</evidence>
<dbReference type="Proteomes" id="UP000551501">
    <property type="component" value="Unassembled WGS sequence"/>
</dbReference>
<comment type="similarity">
    <text evidence="2">Belongs to the peptidase S54 family.</text>
</comment>
<proteinExistence type="inferred from homology"/>
<feature type="domain" description="Peptidase S54 rhomboid" evidence="10">
    <location>
        <begin position="65"/>
        <end position="194"/>
    </location>
</feature>
<comment type="subcellular location">
    <subcellularLocation>
        <location evidence="1">Membrane</location>
        <topology evidence="1">Multi-pass membrane protein</topology>
    </subcellularLocation>
</comment>
<protein>
    <submittedName>
        <fullName evidence="11">Membrane associated rhomboid family serine protease</fullName>
    </submittedName>
</protein>